<gene>
    <name evidence="1" type="ORF">BWK62_14945</name>
</gene>
<organism evidence="1 2">
    <name type="scientific">Flavobacterium columnare</name>
    <dbReference type="NCBI Taxonomy" id="996"/>
    <lineage>
        <taxon>Bacteria</taxon>
        <taxon>Pseudomonadati</taxon>
        <taxon>Bacteroidota</taxon>
        <taxon>Flavobacteriia</taxon>
        <taxon>Flavobacteriales</taxon>
        <taxon>Flavobacteriaceae</taxon>
        <taxon>Flavobacterium</taxon>
    </lineage>
</organism>
<evidence type="ECO:0000313" key="2">
    <source>
        <dbReference type="Proteomes" id="UP000198034"/>
    </source>
</evidence>
<dbReference type="EMBL" id="MTCY01000093">
    <property type="protein sequence ID" value="OWP74148.1"/>
    <property type="molecule type" value="Genomic_DNA"/>
</dbReference>
<protein>
    <submittedName>
        <fullName evidence="1">Uncharacterized protein</fullName>
    </submittedName>
</protein>
<proteinExistence type="predicted"/>
<dbReference type="Proteomes" id="UP000198034">
    <property type="component" value="Unassembled WGS sequence"/>
</dbReference>
<reference evidence="1 2" key="1">
    <citation type="journal article" date="2017" name="Infect. Genet. Evol.">
        <title>Comparative genome analysis of fish pathogen Flavobacterium columnare reveals extensive sequence diversity within the species.</title>
        <authorList>
            <person name="Kayansamruaj P."/>
            <person name="Dong H.T."/>
            <person name="Hirono I."/>
            <person name="Kondo H."/>
            <person name="Senapin S."/>
            <person name="Rodkhum C."/>
        </authorList>
    </citation>
    <scope>NUCLEOTIDE SEQUENCE [LARGE SCALE GENOMIC DNA]</scope>
    <source>
        <strain evidence="1 2">1214</strain>
    </source>
</reference>
<accession>A0A246G755</accession>
<dbReference type="AlphaFoldDB" id="A0A246G755"/>
<evidence type="ECO:0000313" key="1">
    <source>
        <dbReference type="EMBL" id="OWP74148.1"/>
    </source>
</evidence>
<comment type="caution">
    <text evidence="1">The sequence shown here is derived from an EMBL/GenBank/DDBJ whole genome shotgun (WGS) entry which is preliminary data.</text>
</comment>
<name>A0A246G755_9FLAO</name>
<sequence>MFNKMLKKIIVTILLFNIMGCRSQETQENNNMEIFDIKKYENLEKDERYISTKNDICYKSGNIRYRILLLNEVIQLEKTEINIPFEEVKVYYLESKRLKITGRYFFNRPIGIWKYYDEAGKLIKENNYDLSYNFTINDLAKKMKEKYDVDIFDLKQTRNVSRYEEKKYLNIPIYEVWSYNKTNPLALICFILNGATGEIIYKGERFIEGEKESLLDQYLKTKNK</sequence>